<accession>A0AA39X6P5</accession>
<feature type="region of interest" description="Disordered" evidence="1">
    <location>
        <begin position="323"/>
        <end position="374"/>
    </location>
</feature>
<organism evidence="2 3">
    <name type="scientific">Bombardia bombarda</name>
    <dbReference type="NCBI Taxonomy" id="252184"/>
    <lineage>
        <taxon>Eukaryota</taxon>
        <taxon>Fungi</taxon>
        <taxon>Dikarya</taxon>
        <taxon>Ascomycota</taxon>
        <taxon>Pezizomycotina</taxon>
        <taxon>Sordariomycetes</taxon>
        <taxon>Sordariomycetidae</taxon>
        <taxon>Sordariales</taxon>
        <taxon>Lasiosphaeriaceae</taxon>
        <taxon>Bombardia</taxon>
    </lineage>
</organism>
<feature type="region of interest" description="Disordered" evidence="1">
    <location>
        <begin position="1"/>
        <end position="25"/>
    </location>
</feature>
<feature type="compositionally biased region" description="Low complexity" evidence="1">
    <location>
        <begin position="357"/>
        <end position="374"/>
    </location>
</feature>
<gene>
    <name evidence="2" type="ORF">B0T17DRAFT_522375</name>
</gene>
<comment type="caution">
    <text evidence="2">The sequence shown here is derived from an EMBL/GenBank/DDBJ whole genome shotgun (WGS) entry which is preliminary data.</text>
</comment>
<evidence type="ECO:0000313" key="3">
    <source>
        <dbReference type="Proteomes" id="UP001174934"/>
    </source>
</evidence>
<name>A0AA39X6P5_9PEZI</name>
<evidence type="ECO:0000313" key="2">
    <source>
        <dbReference type="EMBL" id="KAK0628291.1"/>
    </source>
</evidence>
<dbReference type="AlphaFoldDB" id="A0AA39X6P5"/>
<dbReference type="EMBL" id="JAULSR010000002">
    <property type="protein sequence ID" value="KAK0628291.1"/>
    <property type="molecule type" value="Genomic_DNA"/>
</dbReference>
<evidence type="ECO:0000256" key="1">
    <source>
        <dbReference type="SAM" id="MobiDB-lite"/>
    </source>
</evidence>
<dbReference type="Proteomes" id="UP001174934">
    <property type="component" value="Unassembled WGS sequence"/>
</dbReference>
<keyword evidence="3" id="KW-1185">Reference proteome</keyword>
<reference evidence="2" key="1">
    <citation type="submission" date="2023-06" db="EMBL/GenBank/DDBJ databases">
        <title>Genome-scale phylogeny and comparative genomics of the fungal order Sordariales.</title>
        <authorList>
            <consortium name="Lawrence Berkeley National Laboratory"/>
            <person name="Hensen N."/>
            <person name="Bonometti L."/>
            <person name="Westerberg I."/>
            <person name="Brannstrom I.O."/>
            <person name="Guillou S."/>
            <person name="Cros-Aarteil S."/>
            <person name="Calhoun S."/>
            <person name="Haridas S."/>
            <person name="Kuo A."/>
            <person name="Mondo S."/>
            <person name="Pangilinan J."/>
            <person name="Riley R."/>
            <person name="LaButti K."/>
            <person name="Andreopoulos B."/>
            <person name="Lipzen A."/>
            <person name="Chen C."/>
            <person name="Yanf M."/>
            <person name="Daum C."/>
            <person name="Ng V."/>
            <person name="Clum A."/>
            <person name="Steindorff A."/>
            <person name="Ohm R."/>
            <person name="Martin F."/>
            <person name="Silar P."/>
            <person name="Natvig D."/>
            <person name="Lalanne C."/>
            <person name="Gautier V."/>
            <person name="Ament-velasquez S.L."/>
            <person name="Kruys A."/>
            <person name="Hutchinson M.I."/>
            <person name="Powell A.J."/>
            <person name="Barry K."/>
            <person name="Miller A.N."/>
            <person name="Grigoriev I.V."/>
            <person name="Debuchy R."/>
            <person name="Gladieux P."/>
            <person name="Thoren M.H."/>
            <person name="Johannesson H."/>
        </authorList>
    </citation>
    <scope>NUCLEOTIDE SEQUENCE</scope>
    <source>
        <strain evidence="2">SMH3391-2</strain>
    </source>
</reference>
<proteinExistence type="predicted"/>
<feature type="region of interest" description="Disordered" evidence="1">
    <location>
        <begin position="273"/>
        <end position="309"/>
    </location>
</feature>
<sequence>MPGGRHSLPLRGRRQQQPLSSKARAKREATKLYLGKYAYLRGVSLSEQAPVLAVSSKFSKGVDPGNVNISQDQFLGLTSVYVRIYQVPETTRERLTKWYEANEPLVKSYGNTEFWHTRQEDHRLGLAPRPSGIPPGATTVRSTQTEAEEAAVHIVPISSGDAVPNHEQSLIVAPRAFCTVTPAARFPRSLVNTRPELVSWSQQGFLANELQAARESLKTMHWWFDQASQTVDNADPLKEVLMVMTKRADNDLERVSQAVEVSSALMEELRSSTALQKNTKKRQISGNSEDGEDYIPNTEEEEEQEETNQRILVKRARIHPTFARSQGLDLSPVTPANNRGPEPLTMSPETPAQPRLASPQRQLPSSASSSTSSITELKEICVAVGGAPDARPERPSQHNRTNSLSRTPFPLRSLRQPRSSYSARYTVENDGTDQENEGENTREKDSAISDDGSEDLEDVDGHPRY</sequence>
<feature type="region of interest" description="Disordered" evidence="1">
    <location>
        <begin position="387"/>
        <end position="465"/>
    </location>
</feature>
<protein>
    <submittedName>
        <fullName evidence="2">Uncharacterized protein</fullName>
    </submittedName>
</protein>
<feature type="compositionally biased region" description="Acidic residues" evidence="1">
    <location>
        <begin position="289"/>
        <end position="306"/>
    </location>
</feature>